<sequence>MDHWIVVIISLAAADSTMISLSWLLYAMTLYLEAQRTGQDEVDRVVGRGRVPDFGDMEDPVYVQALIKEILRWQPAGPLGFPHHLMEDDWYEGYLIPKGTTCIANYFCPSMRSTAIAKCMAPMQMNSVQRGLSSIIRWEAPNSD</sequence>
<dbReference type="InterPro" id="IPR002401">
    <property type="entry name" value="Cyt_P450_E_grp-I"/>
</dbReference>
<evidence type="ECO:0000256" key="3">
    <source>
        <dbReference type="ARBA" id="ARBA00005179"/>
    </source>
</evidence>
<dbReference type="GO" id="GO:0020037">
    <property type="term" value="F:heme binding"/>
    <property type="evidence" value="ECO:0007669"/>
    <property type="project" value="InterPro"/>
</dbReference>
<dbReference type="GO" id="GO:0016020">
    <property type="term" value="C:membrane"/>
    <property type="evidence" value="ECO:0007669"/>
    <property type="project" value="UniProtKB-SubCell"/>
</dbReference>
<evidence type="ECO:0000256" key="4">
    <source>
        <dbReference type="ARBA" id="ARBA00010617"/>
    </source>
</evidence>
<dbReference type="Proteomes" id="UP000799118">
    <property type="component" value="Unassembled WGS sequence"/>
</dbReference>
<evidence type="ECO:0000256" key="9">
    <source>
        <dbReference type="ARBA" id="ARBA00023002"/>
    </source>
</evidence>
<proteinExistence type="inferred from homology"/>
<name>A0A6A4GG34_9AGAR</name>
<evidence type="ECO:0000313" key="15">
    <source>
        <dbReference type="EMBL" id="KAE9384424.1"/>
    </source>
</evidence>
<dbReference type="PANTHER" id="PTHR46300:SF2">
    <property type="entry name" value="CYTOCHROME P450 MONOOXYGENASE ALNH-RELATED"/>
    <property type="match status" value="1"/>
</dbReference>
<evidence type="ECO:0000256" key="14">
    <source>
        <dbReference type="SAM" id="Phobius"/>
    </source>
</evidence>
<accession>A0A6A4GG34</accession>
<keyword evidence="5" id="KW-0349">Heme</keyword>
<comment type="cofactor">
    <cofactor evidence="1">
        <name>heme</name>
        <dbReference type="ChEBI" id="CHEBI:30413"/>
    </cofactor>
</comment>
<reference evidence="15" key="1">
    <citation type="journal article" date="2019" name="Environ. Microbiol.">
        <title>Fungal ecological strategies reflected in gene transcription - a case study of two litter decomposers.</title>
        <authorList>
            <person name="Barbi F."/>
            <person name="Kohler A."/>
            <person name="Barry K."/>
            <person name="Baskaran P."/>
            <person name="Daum C."/>
            <person name="Fauchery L."/>
            <person name="Ihrmark K."/>
            <person name="Kuo A."/>
            <person name="LaButti K."/>
            <person name="Lipzen A."/>
            <person name="Morin E."/>
            <person name="Grigoriev I.V."/>
            <person name="Henrissat B."/>
            <person name="Lindahl B."/>
            <person name="Martin F."/>
        </authorList>
    </citation>
    <scope>NUCLEOTIDE SEQUENCE</scope>
    <source>
        <strain evidence="15">JB14</strain>
    </source>
</reference>
<evidence type="ECO:0000256" key="6">
    <source>
        <dbReference type="ARBA" id="ARBA00022692"/>
    </source>
</evidence>
<dbReference type="Gene3D" id="1.10.630.10">
    <property type="entry name" value="Cytochrome P450"/>
    <property type="match status" value="1"/>
</dbReference>
<keyword evidence="7" id="KW-0479">Metal-binding</keyword>
<evidence type="ECO:0000256" key="1">
    <source>
        <dbReference type="ARBA" id="ARBA00001971"/>
    </source>
</evidence>
<dbReference type="InterPro" id="IPR050364">
    <property type="entry name" value="Cytochrome_P450_fung"/>
</dbReference>
<dbReference type="GO" id="GO:0005506">
    <property type="term" value="F:iron ion binding"/>
    <property type="evidence" value="ECO:0007669"/>
    <property type="project" value="InterPro"/>
</dbReference>
<comment type="pathway">
    <text evidence="3">Secondary metabolite biosynthesis.</text>
</comment>
<evidence type="ECO:0000313" key="16">
    <source>
        <dbReference type="Proteomes" id="UP000799118"/>
    </source>
</evidence>
<keyword evidence="6 14" id="KW-0812">Transmembrane</keyword>
<protein>
    <submittedName>
        <fullName evidence="15">Cytochrome P450</fullName>
    </submittedName>
</protein>
<keyword evidence="10" id="KW-0408">Iron</keyword>
<dbReference type="AlphaFoldDB" id="A0A6A4GG34"/>
<evidence type="ECO:0000256" key="11">
    <source>
        <dbReference type="ARBA" id="ARBA00023033"/>
    </source>
</evidence>
<keyword evidence="11" id="KW-0503">Monooxygenase</keyword>
<dbReference type="PRINTS" id="PR00463">
    <property type="entry name" value="EP450I"/>
</dbReference>
<dbReference type="GO" id="GO:0004497">
    <property type="term" value="F:monooxygenase activity"/>
    <property type="evidence" value="ECO:0007669"/>
    <property type="project" value="UniProtKB-KW"/>
</dbReference>
<keyword evidence="16" id="KW-1185">Reference proteome</keyword>
<evidence type="ECO:0000256" key="2">
    <source>
        <dbReference type="ARBA" id="ARBA00004167"/>
    </source>
</evidence>
<evidence type="ECO:0000256" key="7">
    <source>
        <dbReference type="ARBA" id="ARBA00022723"/>
    </source>
</evidence>
<dbReference type="OrthoDB" id="3934656at2759"/>
<evidence type="ECO:0000256" key="12">
    <source>
        <dbReference type="ARBA" id="ARBA00023136"/>
    </source>
</evidence>
<evidence type="ECO:0000256" key="13">
    <source>
        <dbReference type="ARBA" id="ARBA00023180"/>
    </source>
</evidence>
<dbReference type="InterPro" id="IPR001128">
    <property type="entry name" value="Cyt_P450"/>
</dbReference>
<organism evidence="15 16">
    <name type="scientific">Gymnopus androsaceus JB14</name>
    <dbReference type="NCBI Taxonomy" id="1447944"/>
    <lineage>
        <taxon>Eukaryota</taxon>
        <taxon>Fungi</taxon>
        <taxon>Dikarya</taxon>
        <taxon>Basidiomycota</taxon>
        <taxon>Agaricomycotina</taxon>
        <taxon>Agaricomycetes</taxon>
        <taxon>Agaricomycetidae</taxon>
        <taxon>Agaricales</taxon>
        <taxon>Marasmiineae</taxon>
        <taxon>Omphalotaceae</taxon>
        <taxon>Gymnopus</taxon>
    </lineage>
</organism>
<feature type="transmembrane region" description="Helical" evidence="14">
    <location>
        <begin position="6"/>
        <end position="26"/>
    </location>
</feature>
<keyword evidence="12 14" id="KW-0472">Membrane</keyword>
<dbReference type="EMBL" id="ML770148">
    <property type="protein sequence ID" value="KAE9384424.1"/>
    <property type="molecule type" value="Genomic_DNA"/>
</dbReference>
<keyword evidence="9" id="KW-0560">Oxidoreductase</keyword>
<evidence type="ECO:0000256" key="5">
    <source>
        <dbReference type="ARBA" id="ARBA00022617"/>
    </source>
</evidence>
<dbReference type="Pfam" id="PF00067">
    <property type="entry name" value="p450"/>
    <property type="match status" value="1"/>
</dbReference>
<dbReference type="SUPFAM" id="SSF48264">
    <property type="entry name" value="Cytochrome P450"/>
    <property type="match status" value="1"/>
</dbReference>
<gene>
    <name evidence="15" type="ORF">BT96DRAFT_654189</name>
</gene>
<dbReference type="GO" id="GO:0016705">
    <property type="term" value="F:oxidoreductase activity, acting on paired donors, with incorporation or reduction of molecular oxygen"/>
    <property type="evidence" value="ECO:0007669"/>
    <property type="project" value="InterPro"/>
</dbReference>
<evidence type="ECO:0000256" key="8">
    <source>
        <dbReference type="ARBA" id="ARBA00022989"/>
    </source>
</evidence>
<comment type="subcellular location">
    <subcellularLocation>
        <location evidence="2">Membrane</location>
        <topology evidence="2">Single-pass membrane protein</topology>
    </subcellularLocation>
</comment>
<keyword evidence="13" id="KW-0325">Glycoprotein</keyword>
<keyword evidence="8 14" id="KW-1133">Transmembrane helix</keyword>
<dbReference type="InterPro" id="IPR036396">
    <property type="entry name" value="Cyt_P450_sf"/>
</dbReference>
<dbReference type="PANTHER" id="PTHR46300">
    <property type="entry name" value="P450, PUTATIVE (EUROFUNG)-RELATED-RELATED"/>
    <property type="match status" value="1"/>
</dbReference>
<comment type="similarity">
    <text evidence="4">Belongs to the cytochrome P450 family.</text>
</comment>
<evidence type="ECO:0000256" key="10">
    <source>
        <dbReference type="ARBA" id="ARBA00023004"/>
    </source>
</evidence>